<sequence>MAESERKKERKSHECYGSLTESDEGIQVYAVDKYIYYEDKVLDRRATGEVHRGRNCKTGQHVAVKVVSEAFAKKESEFLRKLKHDNIVKLLDVVKKDKLSRTWLILEWSKIGSVDNLLSLPQNKFGLSEEDLLAFLENMVDALLFLSQKNVVHGDIKPKNILVYFTDWRHEFKLTDFGISQYVTESKQTLEGTPEYMHPKVLLRQHAVDSATDLWSFAITLLHCCHGKLPFQVKGGRTNLALL</sequence>
<dbReference type="EnsemblMetazoa" id="CapteT196427">
    <property type="protein sequence ID" value="CapteP196427"/>
    <property type="gene ID" value="CapteG196427"/>
</dbReference>
<dbReference type="GO" id="GO:0005524">
    <property type="term" value="F:ATP binding"/>
    <property type="evidence" value="ECO:0007669"/>
    <property type="project" value="UniProtKB-KW"/>
</dbReference>
<dbReference type="Pfam" id="PF00069">
    <property type="entry name" value="Pkinase"/>
    <property type="match status" value="1"/>
</dbReference>
<dbReference type="OMA" id="MEHRAYF"/>
<evidence type="ECO:0000256" key="9">
    <source>
        <dbReference type="ARBA" id="ARBA00048789"/>
    </source>
</evidence>
<dbReference type="SUPFAM" id="SSF56112">
    <property type="entry name" value="Protein kinase-like (PK-like)"/>
    <property type="match status" value="1"/>
</dbReference>
<dbReference type="HOGENOM" id="CLU_1143497_0_0_1"/>
<evidence type="ECO:0000259" key="10">
    <source>
        <dbReference type="PROSITE" id="PS50011"/>
    </source>
</evidence>
<evidence type="ECO:0000256" key="8">
    <source>
        <dbReference type="ARBA" id="ARBA00022840"/>
    </source>
</evidence>
<keyword evidence="4" id="KW-0723">Serine/threonine-protein kinase</keyword>
<dbReference type="Proteomes" id="UP000014760">
    <property type="component" value="Unassembled WGS sequence"/>
</dbReference>
<evidence type="ECO:0000256" key="6">
    <source>
        <dbReference type="ARBA" id="ARBA00022741"/>
    </source>
</evidence>
<dbReference type="STRING" id="283909.R7TAG3"/>
<dbReference type="SMART" id="SM00220">
    <property type="entry name" value="S_TKc"/>
    <property type="match status" value="1"/>
</dbReference>
<feature type="domain" description="Protein kinase" evidence="10">
    <location>
        <begin position="36"/>
        <end position="243"/>
    </location>
</feature>
<dbReference type="EMBL" id="AMQN01014354">
    <property type="status" value="NOT_ANNOTATED_CDS"/>
    <property type="molecule type" value="Genomic_DNA"/>
</dbReference>
<dbReference type="GO" id="GO:0005737">
    <property type="term" value="C:cytoplasm"/>
    <property type="evidence" value="ECO:0007669"/>
    <property type="project" value="UniProtKB-SubCell"/>
</dbReference>
<evidence type="ECO:0000256" key="4">
    <source>
        <dbReference type="ARBA" id="ARBA00022527"/>
    </source>
</evidence>
<dbReference type="PROSITE" id="PS00108">
    <property type="entry name" value="PROTEIN_KINASE_ST"/>
    <property type="match status" value="1"/>
</dbReference>
<dbReference type="GO" id="GO:0008384">
    <property type="term" value="F:IkappaB kinase activity"/>
    <property type="evidence" value="ECO:0007669"/>
    <property type="project" value="UniProtKB-EC"/>
</dbReference>
<keyword evidence="7" id="KW-0418">Kinase</keyword>
<keyword evidence="5" id="KW-0808">Transferase</keyword>
<dbReference type="InterPro" id="IPR051180">
    <property type="entry name" value="IKK"/>
</dbReference>
<dbReference type="InterPro" id="IPR011009">
    <property type="entry name" value="Kinase-like_dom_sf"/>
</dbReference>
<dbReference type="InterPro" id="IPR008271">
    <property type="entry name" value="Ser/Thr_kinase_AS"/>
</dbReference>
<comment type="subcellular location">
    <subcellularLocation>
        <location evidence="1">Cytoplasm</location>
    </subcellularLocation>
</comment>
<dbReference type="Gene3D" id="1.10.510.10">
    <property type="entry name" value="Transferase(Phosphotransferase) domain 1"/>
    <property type="match status" value="1"/>
</dbReference>
<dbReference type="InterPro" id="IPR000719">
    <property type="entry name" value="Prot_kinase_dom"/>
</dbReference>
<dbReference type="Gene3D" id="3.30.200.20">
    <property type="entry name" value="Phosphorylase Kinase, domain 1"/>
    <property type="match status" value="1"/>
</dbReference>
<dbReference type="EC" id="2.7.11.10" evidence="2"/>
<evidence type="ECO:0000256" key="5">
    <source>
        <dbReference type="ARBA" id="ARBA00022679"/>
    </source>
</evidence>
<keyword evidence="8" id="KW-0067">ATP-binding</keyword>
<evidence type="ECO:0000256" key="7">
    <source>
        <dbReference type="ARBA" id="ARBA00022777"/>
    </source>
</evidence>
<reference evidence="11 13" key="2">
    <citation type="journal article" date="2013" name="Nature">
        <title>Insights into bilaterian evolution from three spiralian genomes.</title>
        <authorList>
            <person name="Simakov O."/>
            <person name="Marletaz F."/>
            <person name="Cho S.J."/>
            <person name="Edsinger-Gonzales E."/>
            <person name="Havlak P."/>
            <person name="Hellsten U."/>
            <person name="Kuo D.H."/>
            <person name="Larsson T."/>
            <person name="Lv J."/>
            <person name="Arendt D."/>
            <person name="Savage R."/>
            <person name="Osoegawa K."/>
            <person name="de Jong P."/>
            <person name="Grimwood J."/>
            <person name="Chapman J.A."/>
            <person name="Shapiro H."/>
            <person name="Aerts A."/>
            <person name="Otillar R.P."/>
            <person name="Terry A.Y."/>
            <person name="Boore J.L."/>
            <person name="Grigoriev I.V."/>
            <person name="Lindberg D.R."/>
            <person name="Seaver E.C."/>
            <person name="Weisblat D.A."/>
            <person name="Putnam N.H."/>
            <person name="Rokhsar D.S."/>
        </authorList>
    </citation>
    <scope>NUCLEOTIDE SEQUENCE</scope>
    <source>
        <strain evidence="11 13">I ESC-2004</strain>
    </source>
</reference>
<protein>
    <recommendedName>
        <fullName evidence="2">IkappaB kinase</fullName>
        <ecNumber evidence="2">2.7.11.10</ecNumber>
    </recommendedName>
</protein>
<dbReference type="AlphaFoldDB" id="R7TAG3"/>
<dbReference type="OrthoDB" id="10013850at2759"/>
<gene>
    <name evidence="11" type="ORF">CAPTEDRAFT_196427</name>
</gene>
<keyword evidence="6" id="KW-0547">Nucleotide-binding</keyword>
<dbReference type="PANTHER" id="PTHR22969">
    <property type="entry name" value="IKB KINASE"/>
    <property type="match status" value="1"/>
</dbReference>
<organism evidence="11">
    <name type="scientific">Capitella teleta</name>
    <name type="common">Polychaete worm</name>
    <dbReference type="NCBI Taxonomy" id="283909"/>
    <lineage>
        <taxon>Eukaryota</taxon>
        <taxon>Metazoa</taxon>
        <taxon>Spiralia</taxon>
        <taxon>Lophotrochozoa</taxon>
        <taxon>Annelida</taxon>
        <taxon>Polychaeta</taxon>
        <taxon>Sedentaria</taxon>
        <taxon>Scolecida</taxon>
        <taxon>Capitellidae</taxon>
        <taxon>Capitella</taxon>
    </lineage>
</organism>
<dbReference type="PANTHER" id="PTHR22969:SF15">
    <property type="entry name" value="FI05319P"/>
    <property type="match status" value="1"/>
</dbReference>
<reference evidence="12" key="3">
    <citation type="submission" date="2015-06" db="UniProtKB">
        <authorList>
            <consortium name="EnsemblMetazoa"/>
        </authorList>
    </citation>
    <scope>IDENTIFICATION</scope>
</reference>
<dbReference type="PROSITE" id="PS50011">
    <property type="entry name" value="PROTEIN_KINASE_DOM"/>
    <property type="match status" value="1"/>
</dbReference>
<evidence type="ECO:0000256" key="1">
    <source>
        <dbReference type="ARBA" id="ARBA00004496"/>
    </source>
</evidence>
<evidence type="ECO:0000313" key="11">
    <source>
        <dbReference type="EMBL" id="ELT90482.1"/>
    </source>
</evidence>
<evidence type="ECO:0000256" key="2">
    <source>
        <dbReference type="ARBA" id="ARBA00012442"/>
    </source>
</evidence>
<accession>R7TAG3</accession>
<evidence type="ECO:0000256" key="3">
    <source>
        <dbReference type="ARBA" id="ARBA00022490"/>
    </source>
</evidence>
<evidence type="ECO:0000313" key="12">
    <source>
        <dbReference type="EnsemblMetazoa" id="CapteP196427"/>
    </source>
</evidence>
<reference evidence="13" key="1">
    <citation type="submission" date="2012-12" db="EMBL/GenBank/DDBJ databases">
        <authorList>
            <person name="Hellsten U."/>
            <person name="Grimwood J."/>
            <person name="Chapman J.A."/>
            <person name="Shapiro H."/>
            <person name="Aerts A."/>
            <person name="Otillar R.P."/>
            <person name="Terry A.Y."/>
            <person name="Boore J.L."/>
            <person name="Simakov O."/>
            <person name="Marletaz F."/>
            <person name="Cho S.-J."/>
            <person name="Edsinger-Gonzales E."/>
            <person name="Havlak P."/>
            <person name="Kuo D.-H."/>
            <person name="Larsson T."/>
            <person name="Lv J."/>
            <person name="Arendt D."/>
            <person name="Savage R."/>
            <person name="Osoegawa K."/>
            <person name="de Jong P."/>
            <person name="Lindberg D.R."/>
            <person name="Seaver E.C."/>
            <person name="Weisblat D.A."/>
            <person name="Putnam N.H."/>
            <person name="Grigoriev I.V."/>
            <person name="Rokhsar D.S."/>
        </authorList>
    </citation>
    <scope>NUCLEOTIDE SEQUENCE</scope>
    <source>
        <strain evidence="13">I ESC-2004</strain>
    </source>
</reference>
<keyword evidence="3" id="KW-0963">Cytoplasm</keyword>
<comment type="catalytic activity">
    <reaction evidence="9">
        <text>L-seryl-[I-kappa-B protein] + ATP = O-phospho-L-seryl-[I-kappa-B protein] + ADP + H(+)</text>
        <dbReference type="Rhea" id="RHEA:19073"/>
        <dbReference type="Rhea" id="RHEA-COMP:13698"/>
        <dbReference type="Rhea" id="RHEA-COMP:13699"/>
        <dbReference type="ChEBI" id="CHEBI:15378"/>
        <dbReference type="ChEBI" id="CHEBI:29999"/>
        <dbReference type="ChEBI" id="CHEBI:30616"/>
        <dbReference type="ChEBI" id="CHEBI:83421"/>
        <dbReference type="ChEBI" id="CHEBI:456216"/>
        <dbReference type="EC" id="2.7.11.10"/>
    </reaction>
</comment>
<dbReference type="EMBL" id="AMQN01014353">
    <property type="status" value="NOT_ANNOTATED_CDS"/>
    <property type="molecule type" value="Genomic_DNA"/>
</dbReference>
<dbReference type="EMBL" id="KB310907">
    <property type="protein sequence ID" value="ELT90482.1"/>
    <property type="molecule type" value="Genomic_DNA"/>
</dbReference>
<proteinExistence type="predicted"/>
<keyword evidence="13" id="KW-1185">Reference proteome</keyword>
<evidence type="ECO:0000313" key="13">
    <source>
        <dbReference type="Proteomes" id="UP000014760"/>
    </source>
</evidence>
<name>R7TAG3_CAPTE</name>